<comment type="similarity">
    <text evidence="1">Belongs to the ABC transporter superfamily.</text>
</comment>
<keyword evidence="3" id="KW-0547">Nucleotide-binding</keyword>
<dbReference type="AlphaFoldDB" id="A0A0K0GFY6"/>
<evidence type="ECO:0000313" key="6">
    <source>
        <dbReference type="EMBL" id="ACD56932.1"/>
    </source>
</evidence>
<gene>
    <name evidence="6" type="ordered locus">PXO_03591</name>
</gene>
<dbReference type="InterPro" id="IPR017871">
    <property type="entry name" value="ABC_transporter-like_CS"/>
</dbReference>
<dbReference type="EMBL" id="CP000967">
    <property type="protein sequence ID" value="ACD56932.1"/>
    <property type="molecule type" value="Genomic_DNA"/>
</dbReference>
<protein>
    <submittedName>
        <fullName evidence="6">ABC transporter ATP-binding protein</fullName>
    </submittedName>
</protein>
<dbReference type="FunFam" id="3.40.50.300:FF:000425">
    <property type="entry name" value="Probable ABC transporter, ATP-binding subunit"/>
    <property type="match status" value="1"/>
</dbReference>
<dbReference type="KEGG" id="xop:PXO_03591"/>
<evidence type="ECO:0000256" key="1">
    <source>
        <dbReference type="ARBA" id="ARBA00005417"/>
    </source>
</evidence>
<dbReference type="InterPro" id="IPR003439">
    <property type="entry name" value="ABC_transporter-like_ATP-bd"/>
</dbReference>
<dbReference type="PROSITE" id="PS00211">
    <property type="entry name" value="ABC_TRANSPORTER_1"/>
    <property type="match status" value="1"/>
</dbReference>
<dbReference type="InterPro" id="IPR027417">
    <property type="entry name" value="P-loop_NTPase"/>
</dbReference>
<evidence type="ECO:0000256" key="3">
    <source>
        <dbReference type="ARBA" id="ARBA00022741"/>
    </source>
</evidence>
<sequence>MPSRASDAVFGKLCRMFTLDHVSRRYGQAIALDAVSLTFVGGSTTALIGPSGAGKSTVLRMLVGLEWPDSGTVAFDGTPLQRANLQAQRQRIGYVIQEGGLFPHLDARSNATLLARTLGWAAERITARLETLCALCQLPTELLTRYPAELSGGQRQRVGLIRALMLDPPALLLDEPLGALDPIVRYDLQAQMRELFAQLGKTVVLVTHDVAEAAYLADSLVLMRAGRVVQQGSARDLLEQPADAFVQRFLTAQRNIGDAA</sequence>
<dbReference type="Pfam" id="PF00005">
    <property type="entry name" value="ABC_tran"/>
    <property type="match status" value="1"/>
</dbReference>
<dbReference type="HOGENOM" id="CLU_000604_1_22_6"/>
<organism evidence="6 7">
    <name type="scientific">Xanthomonas oryzae pv. oryzae (strain PXO99A)</name>
    <dbReference type="NCBI Taxonomy" id="360094"/>
    <lineage>
        <taxon>Bacteria</taxon>
        <taxon>Pseudomonadati</taxon>
        <taxon>Pseudomonadota</taxon>
        <taxon>Gammaproteobacteria</taxon>
        <taxon>Lysobacterales</taxon>
        <taxon>Lysobacteraceae</taxon>
        <taxon>Xanthomonas</taxon>
    </lineage>
</organism>
<dbReference type="GO" id="GO:0005524">
    <property type="term" value="F:ATP binding"/>
    <property type="evidence" value="ECO:0007669"/>
    <property type="project" value="UniProtKB-KW"/>
</dbReference>
<dbReference type="GO" id="GO:0015697">
    <property type="term" value="P:quaternary ammonium group transport"/>
    <property type="evidence" value="ECO:0007669"/>
    <property type="project" value="UniProtKB-ARBA"/>
</dbReference>
<dbReference type="SMART" id="SM00382">
    <property type="entry name" value="AAA"/>
    <property type="match status" value="1"/>
</dbReference>
<accession>A0A0K0GFY6</accession>
<keyword evidence="4 6" id="KW-0067">ATP-binding</keyword>
<name>A0A0K0GFY6_XANOP</name>
<dbReference type="PANTHER" id="PTHR43117:SF4">
    <property type="entry name" value="OSMOPROTECTANT IMPORT ATP-BINDING PROTEIN OSMV"/>
    <property type="match status" value="1"/>
</dbReference>
<proteinExistence type="inferred from homology"/>
<evidence type="ECO:0000256" key="2">
    <source>
        <dbReference type="ARBA" id="ARBA00022448"/>
    </source>
</evidence>
<keyword evidence="2" id="KW-0813">Transport</keyword>
<evidence type="ECO:0000256" key="4">
    <source>
        <dbReference type="ARBA" id="ARBA00022840"/>
    </source>
</evidence>
<dbReference type="PANTHER" id="PTHR43117">
    <property type="entry name" value="OSMOPROTECTANT IMPORT ATP-BINDING PROTEIN OSMV"/>
    <property type="match status" value="1"/>
</dbReference>
<evidence type="ECO:0000259" key="5">
    <source>
        <dbReference type="PROSITE" id="PS50893"/>
    </source>
</evidence>
<dbReference type="Proteomes" id="UP000001740">
    <property type="component" value="Chromosome"/>
</dbReference>
<dbReference type="SUPFAM" id="SSF52540">
    <property type="entry name" value="P-loop containing nucleoside triphosphate hydrolases"/>
    <property type="match status" value="1"/>
</dbReference>
<dbReference type="eggNOG" id="COG1125">
    <property type="taxonomic scope" value="Bacteria"/>
</dbReference>
<dbReference type="InterPro" id="IPR003593">
    <property type="entry name" value="AAA+_ATPase"/>
</dbReference>
<dbReference type="Gene3D" id="3.40.50.300">
    <property type="entry name" value="P-loop containing nucleotide triphosphate hydrolases"/>
    <property type="match status" value="1"/>
</dbReference>
<reference evidence="6 7" key="1">
    <citation type="journal article" date="2008" name="BMC Genomics">
        <title>Genome sequence and rapid evolution of the rice pathogen Xanthomonas oryzae pv. oryzae PXO99A.</title>
        <authorList>
            <person name="Salzberg S.L."/>
            <person name="Sommer D.D."/>
            <person name="Schatz M.C."/>
            <person name="Phillippy A.M."/>
            <person name="Rabinowicz P.D."/>
            <person name="Tsuge S."/>
            <person name="Furutani A."/>
            <person name="Ochiai H."/>
            <person name="Delcher A.L."/>
            <person name="Kelley D."/>
            <person name="Madupu R."/>
            <person name="Puiu D."/>
            <person name="Radune D."/>
            <person name="Shumway M."/>
            <person name="Trapnell C."/>
            <person name="Aparna G."/>
            <person name="Jha G."/>
            <person name="Pandey A."/>
            <person name="Patil P.B."/>
            <person name="Ishihara H."/>
            <person name="Meyer D.F."/>
            <person name="Szurek B."/>
            <person name="Verdier V."/>
            <person name="Koebnik R."/>
            <person name="Dow J.M."/>
            <person name="Ryan R.P."/>
            <person name="Hirata H."/>
            <person name="Tsuyumu S."/>
            <person name="Won Lee S."/>
            <person name="Seo Y.S."/>
            <person name="Sriariyanum M."/>
            <person name="Ronald P.C."/>
            <person name="Sonti R.V."/>
            <person name="Van Sluys M.A."/>
            <person name="Leach J.E."/>
            <person name="White F.F."/>
            <person name="Bogdanove A.J."/>
        </authorList>
    </citation>
    <scope>NUCLEOTIDE SEQUENCE [LARGE SCALE GENOMIC DNA]</scope>
    <source>
        <strain evidence="6 7">PXO99A</strain>
    </source>
</reference>
<dbReference type="GO" id="GO:0016887">
    <property type="term" value="F:ATP hydrolysis activity"/>
    <property type="evidence" value="ECO:0007669"/>
    <property type="project" value="InterPro"/>
</dbReference>
<feature type="domain" description="ABC transporter" evidence="5">
    <location>
        <begin position="17"/>
        <end position="250"/>
    </location>
</feature>
<evidence type="ECO:0000313" key="7">
    <source>
        <dbReference type="Proteomes" id="UP000001740"/>
    </source>
</evidence>
<dbReference type="PROSITE" id="PS50893">
    <property type="entry name" value="ABC_TRANSPORTER_2"/>
    <property type="match status" value="1"/>
</dbReference>